<name>A0A9X2BLG6_9FLAO</name>
<dbReference type="Pfam" id="PF13585">
    <property type="entry name" value="CHU_C"/>
    <property type="match status" value="1"/>
</dbReference>
<dbReference type="AlphaFoldDB" id="A0A9X2BLG6"/>
<accession>A0A9X2BLG6</accession>
<dbReference type="RefSeq" id="WP_248428733.1">
    <property type="nucleotide sequence ID" value="NZ_JALNUB010000007.1"/>
</dbReference>
<feature type="signal peptide" evidence="1">
    <location>
        <begin position="1"/>
        <end position="29"/>
    </location>
</feature>
<keyword evidence="3" id="KW-1185">Reference proteome</keyword>
<dbReference type="NCBIfam" id="TIGR04131">
    <property type="entry name" value="Bac_Flav_CTERM"/>
    <property type="match status" value="1"/>
</dbReference>
<proteinExistence type="predicted"/>
<feature type="chain" id="PRO_5040929181" evidence="1">
    <location>
        <begin position="30"/>
        <end position="1265"/>
    </location>
</feature>
<gene>
    <name evidence="2" type="ORF">MW871_11845</name>
</gene>
<evidence type="ECO:0000256" key="1">
    <source>
        <dbReference type="SAM" id="SignalP"/>
    </source>
</evidence>
<comment type="caution">
    <text evidence="2">The sequence shown here is derived from an EMBL/GenBank/DDBJ whole genome shotgun (WGS) entry which is preliminary data.</text>
</comment>
<reference evidence="2" key="1">
    <citation type="submission" date="2022-04" db="EMBL/GenBank/DDBJ databases">
        <title>Flavobacterium pygoscelis sp. nov. isolated from Chinstrap chick (Pygoscelis antarcticus).</title>
        <authorList>
            <person name="Irgang R."/>
            <person name="Poblete-Morales M."/>
            <person name="Avendano-Herrera R."/>
        </authorList>
    </citation>
    <scope>NUCLEOTIDE SEQUENCE</scope>
    <source>
        <strain evidence="2">I-SCBP12n</strain>
    </source>
</reference>
<keyword evidence="1" id="KW-0732">Signal</keyword>
<dbReference type="Proteomes" id="UP001139260">
    <property type="component" value="Unassembled WGS sequence"/>
</dbReference>
<dbReference type="EMBL" id="JALNUB010000007">
    <property type="protein sequence ID" value="MCK8142584.1"/>
    <property type="molecule type" value="Genomic_DNA"/>
</dbReference>
<organism evidence="2 3">
    <name type="scientific">Flavobacterium pygoscelis</name>
    <dbReference type="NCBI Taxonomy" id="2893176"/>
    <lineage>
        <taxon>Bacteria</taxon>
        <taxon>Pseudomonadati</taxon>
        <taxon>Bacteroidota</taxon>
        <taxon>Flavobacteriia</taxon>
        <taxon>Flavobacteriales</taxon>
        <taxon>Flavobacteriaceae</taxon>
        <taxon>Flavobacterium</taxon>
    </lineage>
</organism>
<sequence length="1265" mass="135259">MTRKLLFSSKFNGFLTLLFLLLFSINTTAQCAGDYGVLSDVCDIANPSSKTINLFAGLGGSPLTGGIWTDTNKSGGLDKNTGILNAQLIKKSGIYNYTYTVSGVPGCADNTAVVTVTIGGYTGVAGPNVSICTTKSAYNLFEAFNGNFLEPQRGGTWFGNTTNTGLSGNLLNAINLSDGVTYEYTYSISAIGSCPATPDVKVYITVFRSPQSGIPNDLLVCSNQLSAYTNLNLNDRLQGEDAGGMWTENTTNEIDNTDPNDSFIDVQNIYNTRGPGTYRFTYTAFTDNNVCQNQTSNVDITIERLLDYTGAVLTVNSSICESDIGRTLVQARISDVVNIPDGRYTITYTVSGAANSMTTTQDFVNNVLIFPIAPNNFSSVGDYTITVTNIVSANTLGICNNIIPNFSAIIKITPIPKIDNATLTLAPICQDNEAIVQFSGTSNLSDGLYDIVYNLSGSNILNGVPATIDVVGGISSFVIPAAFIGKSGTTKITISKIINTTTGCINTATLNGDLIINPRLDLPSLNITVENVCINQETEVNVTGLGNLTSVIVSYDLSGSNIAGTTLVTFPVALGKGTFSIPSSKISLSGDTTFTILSVTNAITGCMISLNKIKIFTVYALPDPTTTDLKFCESENATVAQLIPQGNQYQWFDSNTSTTPLPNTTVLNTGTYFVKEKNLTTSCESVLKPANVQVYISPEINNAVLRIDAVCPSSDVIVNFEGPSNLADGDYNILYSLNGTNTASGISDLLRITNGVGFFKIPSTLIANSGSTTLVINRITNAVTNCFTAPILSQFFDVKPLPDALNLVVIIKDVCLGQGATIELEGLQSLNKIDLSYTITGKNTVNLQTISLDVVNGKVNFTISPTNLTTAGVSNFTISAITNSISGCTLLMNKITNFTVNDTPDISSLRFVVKDVCPNQPMIVEVSGLGLLTKVLFDYTLLSPSKSTNFQTQSLNVVGGNTTFAILGSELSTTGAYTLTLNDITNGVTNCSKTTISLSQNFNVLPIPATPTALDQAFCKENLNTVANLVPNGLQYKWYNSATSTQSLLPTTPLVTGTYFLRELNGITGCQSNATSINVLINSVPIPILNSDGQLFCGADKPTIQNLTDNTNFTGTLTWYNSSNKVNALSNTDLLVEGVTYYGIDYNNTTKCVSLPLEVTVSLSSCNITPDGLIIPDGFSPNGDGINDTFEIRDIEYLFPNFSLEIYNRYGNVLFKGNSSKPAWDGKNSNSSFINGDAPTGVYFYIINYNKDNLSPRQGQLYLNR</sequence>
<protein>
    <submittedName>
        <fullName evidence="2">Gliding motility-associated C-terminal domain-containing protein</fullName>
    </submittedName>
</protein>
<evidence type="ECO:0000313" key="3">
    <source>
        <dbReference type="Proteomes" id="UP001139260"/>
    </source>
</evidence>
<evidence type="ECO:0000313" key="2">
    <source>
        <dbReference type="EMBL" id="MCK8142584.1"/>
    </source>
</evidence>
<dbReference type="InterPro" id="IPR026341">
    <property type="entry name" value="T9SS_type_B"/>
</dbReference>